<evidence type="ECO:0000313" key="1">
    <source>
        <dbReference type="Ensembl" id="ENSEBUP00000018684.1"/>
    </source>
</evidence>
<sequence length="172" mass="20023">MSMKHLLTIFQGEGDKVHEIDIAIIKALLKARKNEDDGIKHLLELAVICNQPDIARKKIFTNYANDQVIVNSSGHFSRSDHFTWCNDVNIHLCEKIAPLPKLTSLPLLHCISVSETPSLFHGNLYFCNDPYRGYHMFVIRKAFHDYREMKCYYDLLIHFFTHFIRIGYGLHC</sequence>
<keyword evidence="2" id="KW-1185">Reference proteome</keyword>
<dbReference type="AlphaFoldDB" id="A0A8C4QRC1"/>
<dbReference type="Proteomes" id="UP000694388">
    <property type="component" value="Unplaced"/>
</dbReference>
<dbReference type="Ensembl" id="ENSEBUT00000019260.1">
    <property type="protein sequence ID" value="ENSEBUP00000018684.1"/>
    <property type="gene ID" value="ENSEBUG00000011665.1"/>
</dbReference>
<protein>
    <submittedName>
        <fullName evidence="1">Uncharacterized protein</fullName>
    </submittedName>
</protein>
<organism evidence="1 2">
    <name type="scientific">Eptatretus burgeri</name>
    <name type="common">Inshore hagfish</name>
    <dbReference type="NCBI Taxonomy" id="7764"/>
    <lineage>
        <taxon>Eukaryota</taxon>
        <taxon>Metazoa</taxon>
        <taxon>Chordata</taxon>
        <taxon>Craniata</taxon>
        <taxon>Vertebrata</taxon>
        <taxon>Cyclostomata</taxon>
        <taxon>Myxini</taxon>
        <taxon>Myxiniformes</taxon>
        <taxon>Myxinidae</taxon>
        <taxon>Eptatretinae</taxon>
        <taxon>Eptatretus</taxon>
    </lineage>
</organism>
<proteinExistence type="predicted"/>
<name>A0A8C4QRC1_EPTBU</name>
<accession>A0A8C4QRC1</accession>
<reference evidence="1" key="2">
    <citation type="submission" date="2025-09" db="UniProtKB">
        <authorList>
            <consortium name="Ensembl"/>
        </authorList>
    </citation>
    <scope>IDENTIFICATION</scope>
</reference>
<reference evidence="1" key="1">
    <citation type="submission" date="2025-08" db="UniProtKB">
        <authorList>
            <consortium name="Ensembl"/>
        </authorList>
    </citation>
    <scope>IDENTIFICATION</scope>
</reference>
<evidence type="ECO:0000313" key="2">
    <source>
        <dbReference type="Proteomes" id="UP000694388"/>
    </source>
</evidence>